<gene>
    <name evidence="5 8" type="primary">rimM</name>
    <name evidence="8" type="ORF">BGLFYP119_00886</name>
</gene>
<dbReference type="NCBIfam" id="TIGR02273">
    <property type="entry name" value="16S_RimM"/>
    <property type="match status" value="1"/>
</dbReference>
<comment type="function">
    <text evidence="5">An accessory protein needed during the final step in the assembly of 30S ribosomal subunit, possibly for assembly of the head region. Essential for efficient processing of 16S rRNA. May be needed both before and after RbfA during the maturation of 16S rRNA. It has affinity for free ribosomal 30S subunits but not for 70S ribosomes.</text>
</comment>
<dbReference type="GO" id="GO:0005737">
    <property type="term" value="C:cytoplasm"/>
    <property type="evidence" value="ECO:0007669"/>
    <property type="project" value="UniProtKB-SubCell"/>
</dbReference>
<dbReference type="GO" id="GO:0006364">
    <property type="term" value="P:rRNA processing"/>
    <property type="evidence" value="ECO:0007669"/>
    <property type="project" value="UniProtKB-UniRule"/>
</dbReference>
<dbReference type="InterPro" id="IPR011033">
    <property type="entry name" value="PRC_barrel-like_sf"/>
</dbReference>
<comment type="subcellular location">
    <subcellularLocation>
        <location evidence="5">Cytoplasm</location>
    </subcellularLocation>
</comment>
<feature type="domain" description="RimM N-terminal" evidence="6">
    <location>
        <begin position="17"/>
        <end position="97"/>
    </location>
</feature>
<comment type="similarity">
    <text evidence="5">Belongs to the RimM family.</text>
</comment>
<dbReference type="InterPro" id="IPR036976">
    <property type="entry name" value="RimM_N_sf"/>
</dbReference>
<reference evidence="8" key="1">
    <citation type="submission" date="2019-11" db="EMBL/GenBank/DDBJ databases">
        <authorList>
            <person name="Feng L."/>
        </authorList>
    </citation>
    <scope>NUCLEOTIDE SEQUENCE</scope>
    <source>
        <strain evidence="8">BgluceraseaLFYP119</strain>
    </source>
</reference>
<keyword evidence="4 5" id="KW-0143">Chaperone</keyword>
<keyword evidence="1 5" id="KW-0963">Cytoplasm</keyword>
<dbReference type="InterPro" id="IPR009000">
    <property type="entry name" value="Transl_B-barrel_sf"/>
</dbReference>
<evidence type="ECO:0000256" key="5">
    <source>
        <dbReference type="HAMAP-Rule" id="MF_00014"/>
    </source>
</evidence>
<organism evidence="8">
    <name type="scientific">Blautia glucerasea</name>
    <dbReference type="NCBI Taxonomy" id="536633"/>
    <lineage>
        <taxon>Bacteria</taxon>
        <taxon>Bacillati</taxon>
        <taxon>Bacillota</taxon>
        <taxon>Clostridia</taxon>
        <taxon>Lachnospirales</taxon>
        <taxon>Lachnospiraceae</taxon>
        <taxon>Blautia</taxon>
    </lineage>
</organism>
<feature type="domain" description="PRC-barrel" evidence="7">
    <location>
        <begin position="104"/>
        <end position="177"/>
    </location>
</feature>
<evidence type="ECO:0000259" key="7">
    <source>
        <dbReference type="Pfam" id="PF05239"/>
    </source>
</evidence>
<dbReference type="Gene3D" id="2.40.30.60">
    <property type="entry name" value="RimM"/>
    <property type="match status" value="1"/>
</dbReference>
<sequence>MAPSFTIGDYMEDLLKVGVITTTHGVRGEVKVYSTTDGPERFLELEYVLLDTGRELRRLEIKNVKFFKNLVILKFDGVDNINDIEKYKGRDLWIPREEGSELSEDEYYIADLLGMTVVLEDGTEFGTLKDVMETGANDVYIIDSKDHGEVLLPAIKECILDVDIDKNIMTIHLMKGLV</sequence>
<dbReference type="Gene3D" id="2.30.30.240">
    <property type="entry name" value="PRC-barrel domain"/>
    <property type="match status" value="1"/>
</dbReference>
<dbReference type="Pfam" id="PF01782">
    <property type="entry name" value="RimM"/>
    <property type="match status" value="1"/>
</dbReference>
<dbReference type="GO" id="GO:0042274">
    <property type="term" value="P:ribosomal small subunit biogenesis"/>
    <property type="evidence" value="ECO:0007669"/>
    <property type="project" value="UniProtKB-UniRule"/>
</dbReference>
<dbReference type="SUPFAM" id="SSF50447">
    <property type="entry name" value="Translation proteins"/>
    <property type="match status" value="1"/>
</dbReference>
<comment type="subunit">
    <text evidence="5">Binds ribosomal protein uS19.</text>
</comment>
<dbReference type="InterPro" id="IPR002676">
    <property type="entry name" value="RimM_N"/>
</dbReference>
<dbReference type="PANTHER" id="PTHR33692:SF1">
    <property type="entry name" value="RIBOSOME MATURATION FACTOR RIMM"/>
    <property type="match status" value="1"/>
</dbReference>
<evidence type="ECO:0000256" key="4">
    <source>
        <dbReference type="ARBA" id="ARBA00023186"/>
    </source>
</evidence>
<dbReference type="AlphaFoldDB" id="A0A6N2RYH8"/>
<evidence type="ECO:0000259" key="6">
    <source>
        <dbReference type="Pfam" id="PF01782"/>
    </source>
</evidence>
<dbReference type="GO" id="GO:0043022">
    <property type="term" value="F:ribosome binding"/>
    <property type="evidence" value="ECO:0007669"/>
    <property type="project" value="InterPro"/>
</dbReference>
<name>A0A6N2RYH8_9FIRM</name>
<dbReference type="PANTHER" id="PTHR33692">
    <property type="entry name" value="RIBOSOME MATURATION FACTOR RIMM"/>
    <property type="match status" value="1"/>
</dbReference>
<dbReference type="EMBL" id="CACRST010000009">
    <property type="protein sequence ID" value="VYS86107.1"/>
    <property type="molecule type" value="Genomic_DNA"/>
</dbReference>
<dbReference type="Pfam" id="PF05239">
    <property type="entry name" value="PRC"/>
    <property type="match status" value="1"/>
</dbReference>
<dbReference type="SUPFAM" id="SSF50346">
    <property type="entry name" value="PRC-barrel domain"/>
    <property type="match status" value="1"/>
</dbReference>
<evidence type="ECO:0000256" key="1">
    <source>
        <dbReference type="ARBA" id="ARBA00022490"/>
    </source>
</evidence>
<evidence type="ECO:0000313" key="8">
    <source>
        <dbReference type="EMBL" id="VYS86107.1"/>
    </source>
</evidence>
<protein>
    <recommendedName>
        <fullName evidence="5">Ribosome maturation factor RimM</fullName>
    </recommendedName>
</protein>
<dbReference type="InterPro" id="IPR011961">
    <property type="entry name" value="RimM"/>
</dbReference>
<accession>A0A6N2RYH8</accession>
<dbReference type="HAMAP" id="MF_00014">
    <property type="entry name" value="Ribosome_mat_RimM"/>
    <property type="match status" value="1"/>
</dbReference>
<keyword evidence="2 5" id="KW-0690">Ribosome biogenesis</keyword>
<evidence type="ECO:0000256" key="2">
    <source>
        <dbReference type="ARBA" id="ARBA00022517"/>
    </source>
</evidence>
<comment type="domain">
    <text evidence="5">The PRC barrel domain binds ribosomal protein uS19.</text>
</comment>
<evidence type="ECO:0000256" key="3">
    <source>
        <dbReference type="ARBA" id="ARBA00022552"/>
    </source>
</evidence>
<dbReference type="GO" id="GO:0005840">
    <property type="term" value="C:ribosome"/>
    <property type="evidence" value="ECO:0007669"/>
    <property type="project" value="InterPro"/>
</dbReference>
<keyword evidence="3 5" id="KW-0698">rRNA processing</keyword>
<dbReference type="InterPro" id="IPR027275">
    <property type="entry name" value="PRC-brl_dom"/>
</dbReference>
<proteinExistence type="inferred from homology"/>